<name>A0AAW2D6N5_9ROSI</name>
<dbReference type="PANTHER" id="PTHR31348:SF4">
    <property type="entry name" value="PHYTOCHROME A-ASSOCIATED F-BOX PROTEIN"/>
    <property type="match status" value="1"/>
</dbReference>
<proteinExistence type="predicted"/>
<evidence type="ECO:0000313" key="2">
    <source>
        <dbReference type="Proteomes" id="UP001459277"/>
    </source>
</evidence>
<accession>A0AAW2D6N5</accession>
<comment type="caution">
    <text evidence="1">The sequence shown here is derived from an EMBL/GenBank/DDBJ whole genome shotgun (WGS) entry which is preliminary data.</text>
</comment>
<dbReference type="InterPro" id="IPR040267">
    <property type="entry name" value="EID1-like"/>
</dbReference>
<dbReference type="InterPro" id="IPR036047">
    <property type="entry name" value="F-box-like_dom_sf"/>
</dbReference>
<gene>
    <name evidence="1" type="ORF">SO802_013500</name>
</gene>
<organism evidence="1 2">
    <name type="scientific">Lithocarpus litseifolius</name>
    <dbReference type="NCBI Taxonomy" id="425828"/>
    <lineage>
        <taxon>Eukaryota</taxon>
        <taxon>Viridiplantae</taxon>
        <taxon>Streptophyta</taxon>
        <taxon>Embryophyta</taxon>
        <taxon>Tracheophyta</taxon>
        <taxon>Spermatophyta</taxon>
        <taxon>Magnoliopsida</taxon>
        <taxon>eudicotyledons</taxon>
        <taxon>Gunneridae</taxon>
        <taxon>Pentapetalae</taxon>
        <taxon>rosids</taxon>
        <taxon>fabids</taxon>
        <taxon>Fagales</taxon>
        <taxon>Fagaceae</taxon>
        <taxon>Lithocarpus</taxon>
    </lineage>
</organism>
<evidence type="ECO:0000313" key="1">
    <source>
        <dbReference type="EMBL" id="KAL0005939.1"/>
    </source>
</evidence>
<evidence type="ECO:0008006" key="3">
    <source>
        <dbReference type="Google" id="ProtNLM"/>
    </source>
</evidence>
<sequence>MEDTVFAKLSDDVSLNIFFKLEDDPQNWARVACVSTKFSSLIRTVRWHNKCTTTIPFVVSDLLSARWLGRPSQTRRVLPWLPPLRCHPQKLRFWPRT</sequence>
<reference evidence="1 2" key="1">
    <citation type="submission" date="2024-01" db="EMBL/GenBank/DDBJ databases">
        <title>A telomere-to-telomere, gap-free genome of sweet tea (Lithocarpus litseifolius).</title>
        <authorList>
            <person name="Zhou J."/>
        </authorList>
    </citation>
    <scope>NUCLEOTIDE SEQUENCE [LARGE SCALE GENOMIC DNA]</scope>
    <source>
        <strain evidence="1">Zhou-2022a</strain>
        <tissue evidence="1">Leaf</tissue>
    </source>
</reference>
<dbReference type="Proteomes" id="UP001459277">
    <property type="component" value="Unassembled WGS sequence"/>
</dbReference>
<dbReference type="SUPFAM" id="SSF81383">
    <property type="entry name" value="F-box domain"/>
    <property type="match status" value="1"/>
</dbReference>
<keyword evidence="2" id="KW-1185">Reference proteome</keyword>
<dbReference type="PANTHER" id="PTHR31348">
    <property type="entry name" value="EID1-LIKE F-BOX PROTEIN 2-RELATED"/>
    <property type="match status" value="1"/>
</dbReference>
<dbReference type="EMBL" id="JAZDWU010000004">
    <property type="protein sequence ID" value="KAL0005939.1"/>
    <property type="molecule type" value="Genomic_DNA"/>
</dbReference>
<protein>
    <recommendedName>
        <fullName evidence="3">F-box domain-containing protein</fullName>
    </recommendedName>
</protein>
<dbReference type="AlphaFoldDB" id="A0AAW2D6N5"/>